<evidence type="ECO:0000313" key="2">
    <source>
        <dbReference type="EMBL" id="WZN46180.1"/>
    </source>
</evidence>
<reference evidence="2 3" key="1">
    <citation type="submission" date="2024-03" db="EMBL/GenBank/DDBJ databases">
        <title>Chitinophaga caseinilytica sp. nov., a casein hydrolysing bacterium isolated from forest soil.</title>
        <authorList>
            <person name="Lee D.S."/>
            <person name="Han D.M."/>
            <person name="Baek J.H."/>
            <person name="Choi D.G."/>
            <person name="Jeon J.H."/>
            <person name="Jeon C.O."/>
        </authorList>
    </citation>
    <scope>NUCLEOTIDE SEQUENCE [LARGE SCALE GENOMIC DNA]</scope>
    <source>
        <strain evidence="2 3">KACC 19118</strain>
    </source>
</reference>
<dbReference type="Gene3D" id="2.60.220.30">
    <property type="match status" value="1"/>
</dbReference>
<evidence type="ECO:0000256" key="1">
    <source>
        <dbReference type="SAM" id="MobiDB-lite"/>
    </source>
</evidence>
<dbReference type="RefSeq" id="WP_341840920.1">
    <property type="nucleotide sequence ID" value="NZ_CP149792.1"/>
</dbReference>
<dbReference type="Proteomes" id="UP001449657">
    <property type="component" value="Chromosome"/>
</dbReference>
<name>A0ABZ2Z2M6_9BACT</name>
<protein>
    <recommendedName>
        <fullName evidence="4">ZU5 domain-containing protein</fullName>
    </recommendedName>
</protein>
<gene>
    <name evidence="2" type="ORF">WJU22_25125</name>
</gene>
<proteinExistence type="predicted"/>
<feature type="region of interest" description="Disordered" evidence="1">
    <location>
        <begin position="21"/>
        <end position="56"/>
    </location>
</feature>
<organism evidence="2 3">
    <name type="scientific">Chitinophaga caseinilytica</name>
    <dbReference type="NCBI Taxonomy" id="2267521"/>
    <lineage>
        <taxon>Bacteria</taxon>
        <taxon>Pseudomonadati</taxon>
        <taxon>Bacteroidota</taxon>
        <taxon>Chitinophagia</taxon>
        <taxon>Chitinophagales</taxon>
        <taxon>Chitinophagaceae</taxon>
        <taxon>Chitinophaga</taxon>
    </lineage>
</organism>
<keyword evidence="3" id="KW-1185">Reference proteome</keyword>
<evidence type="ECO:0008006" key="4">
    <source>
        <dbReference type="Google" id="ProtNLM"/>
    </source>
</evidence>
<evidence type="ECO:0000313" key="3">
    <source>
        <dbReference type="Proteomes" id="UP001449657"/>
    </source>
</evidence>
<sequence length="425" mass="44989">MKRFICFPLIISAIFFSQCSKPQPENPANPPGNGGGGGSQQTGTPRPKGTPSGTVFSKKIGTAGGTIEYPGARLTIDIPAGAVEKETEFFIQPISNTAPGGKGIAYRLQPEGVTFKKPATLKFRYTADDLQGTFAAALGIATQKADGVWYGLGTIQNEAAKTLEVKTTHFSDWSFFEAISLEPGISMADPGQQMPLVVKCVLPGDDDLLVPLTKEGQEAALLDPKTHLNAKFIEKWTLLGTGQLAPTGNTAKYTAPAKIPAVNPVVVSVNVKSKGRAVGILIARVFVAPEGISVSIAGGDYTTYGNSGGQVTPGESFAMAQQDGITASVKWQGKTTGQFSWDATKILFLLNIGTTKTYAQVYNSGGKAVPSPGKLDVFEIGNFGWVLGSFELEKSGYYIFSNPPSTGTTKIKGYFRVKRLNIGSE</sequence>
<dbReference type="EMBL" id="CP150096">
    <property type="protein sequence ID" value="WZN46180.1"/>
    <property type="molecule type" value="Genomic_DNA"/>
</dbReference>
<accession>A0ABZ2Z2M6</accession>